<evidence type="ECO:0000313" key="4">
    <source>
        <dbReference type="EMBL" id="KAG8076741.1"/>
    </source>
</evidence>
<keyword evidence="5" id="KW-1185">Reference proteome</keyword>
<dbReference type="Pfam" id="PF05686">
    <property type="entry name" value="Glyco_transf_90"/>
    <property type="match status" value="1"/>
</dbReference>
<gene>
    <name evidence="4" type="ORF">GUJ93_ZPchr0006g42179</name>
</gene>
<dbReference type="Proteomes" id="UP000729402">
    <property type="component" value="Unassembled WGS sequence"/>
</dbReference>
<dbReference type="EMBL" id="JAAALK010000283">
    <property type="protein sequence ID" value="KAG8076741.1"/>
    <property type="molecule type" value="Genomic_DNA"/>
</dbReference>
<feature type="domain" description="Glycosyl transferase CAP10" evidence="3">
    <location>
        <begin position="221"/>
        <end position="469"/>
    </location>
</feature>
<feature type="compositionally biased region" description="Basic and acidic residues" evidence="1">
    <location>
        <begin position="34"/>
        <end position="44"/>
    </location>
</feature>
<feature type="region of interest" description="Disordered" evidence="1">
    <location>
        <begin position="1"/>
        <end position="44"/>
    </location>
</feature>
<dbReference type="PANTHER" id="PTHR12203">
    <property type="entry name" value="KDEL LYS-ASP-GLU-LEU CONTAINING - RELATED"/>
    <property type="match status" value="1"/>
</dbReference>
<evidence type="ECO:0000256" key="1">
    <source>
        <dbReference type="SAM" id="MobiDB-lite"/>
    </source>
</evidence>
<reference evidence="4" key="1">
    <citation type="journal article" date="2021" name="bioRxiv">
        <title>Whole Genome Assembly and Annotation of Northern Wild Rice, Zizania palustris L., Supports a Whole Genome Duplication in the Zizania Genus.</title>
        <authorList>
            <person name="Haas M."/>
            <person name="Kono T."/>
            <person name="Macchietto M."/>
            <person name="Millas R."/>
            <person name="McGilp L."/>
            <person name="Shao M."/>
            <person name="Duquette J."/>
            <person name="Hirsch C.N."/>
            <person name="Kimball J."/>
        </authorList>
    </citation>
    <scope>NUCLEOTIDE SEQUENCE</scope>
    <source>
        <tissue evidence="4">Fresh leaf tissue</tissue>
    </source>
</reference>
<evidence type="ECO:0000256" key="2">
    <source>
        <dbReference type="SAM" id="Phobius"/>
    </source>
</evidence>
<evidence type="ECO:0000259" key="3">
    <source>
        <dbReference type="SMART" id="SM00672"/>
    </source>
</evidence>
<feature type="compositionally biased region" description="Polar residues" evidence="1">
    <location>
        <begin position="1"/>
        <end position="17"/>
    </location>
</feature>
<feature type="transmembrane region" description="Helical" evidence="2">
    <location>
        <begin position="55"/>
        <end position="76"/>
    </location>
</feature>
<proteinExistence type="predicted"/>
<keyword evidence="2" id="KW-1133">Transmembrane helix</keyword>
<evidence type="ECO:0000313" key="5">
    <source>
        <dbReference type="Proteomes" id="UP000729402"/>
    </source>
</evidence>
<keyword evidence="2" id="KW-0472">Membrane</keyword>
<protein>
    <recommendedName>
        <fullName evidence="3">Glycosyl transferase CAP10 domain-containing protein</fullName>
    </recommendedName>
</protein>
<name>A0A8J5VXF3_ZIZPA</name>
<reference evidence="4" key="2">
    <citation type="submission" date="2021-02" db="EMBL/GenBank/DDBJ databases">
        <authorList>
            <person name="Kimball J.A."/>
            <person name="Haas M.W."/>
            <person name="Macchietto M."/>
            <person name="Kono T."/>
            <person name="Duquette J."/>
            <person name="Shao M."/>
        </authorList>
    </citation>
    <scope>NUCLEOTIDE SEQUENCE</scope>
    <source>
        <tissue evidence="4">Fresh leaf tissue</tissue>
    </source>
</reference>
<dbReference type="OrthoDB" id="202415at2759"/>
<organism evidence="4 5">
    <name type="scientific">Zizania palustris</name>
    <name type="common">Northern wild rice</name>
    <dbReference type="NCBI Taxonomy" id="103762"/>
    <lineage>
        <taxon>Eukaryota</taxon>
        <taxon>Viridiplantae</taxon>
        <taxon>Streptophyta</taxon>
        <taxon>Embryophyta</taxon>
        <taxon>Tracheophyta</taxon>
        <taxon>Spermatophyta</taxon>
        <taxon>Magnoliopsida</taxon>
        <taxon>Liliopsida</taxon>
        <taxon>Poales</taxon>
        <taxon>Poaceae</taxon>
        <taxon>BOP clade</taxon>
        <taxon>Oryzoideae</taxon>
        <taxon>Oryzeae</taxon>
        <taxon>Zizaniinae</taxon>
        <taxon>Zizania</taxon>
    </lineage>
</organism>
<sequence>MSSSTTSVFFSPATYSGGNKKADDDDEEGAALAPEEKGGAPVDGRRLSSALRTRGVGSLMVGLVFLGLLVVMQRWIGLDASFVRGSNLLGSISKRQRPPHHNISTPPLMSIPFSCGNDTAAATATCPATPLPQLSKPGGGGGGGATASCPDYFRYIHDDLRPWRGVGITREAVERGRKHAYFRLVVVSGRAYVETYRRSYQTRDVFTQWGVVQLLRRYAGRLPDLDIMFACDDPGQVRAADFSAAPAEAPPVFRYCKDKTTVDIVFPDWSFWGWPEVNIGPWPQMLEEVQRENERVRWPEREPFAFWKGNPSVARIRGDLMKCNPSNGQDWNARLFSQNWNHAIRNGFRDSSIPKQCLHRYKIYIEGEAWSVSEKYILACDSPVLFVTTPFQDMLSRALVAGEHYWPINRTHMCESIKLAVDWGNRHPATAQLIGEQGSRFVREQMSMDYVYDYMLHLLTEYGKLLRYKPTVPEKAVEICTTSMACPAKARHRECMDESVEKFVAGFGPCTLPPPFNAEEAMEIADREEKVLRSVEEMEKENSNS</sequence>
<dbReference type="InterPro" id="IPR051091">
    <property type="entry name" value="O-Glucosyltr/Glycosyltrsf_90"/>
</dbReference>
<keyword evidence="2" id="KW-0812">Transmembrane</keyword>
<comment type="caution">
    <text evidence="4">The sequence shown here is derived from an EMBL/GenBank/DDBJ whole genome shotgun (WGS) entry which is preliminary data.</text>
</comment>
<dbReference type="SMART" id="SM00672">
    <property type="entry name" value="CAP10"/>
    <property type="match status" value="1"/>
</dbReference>
<accession>A0A8J5VXF3</accession>
<dbReference type="PANTHER" id="PTHR12203:SF70">
    <property type="entry name" value="OS06G0152700 PROTEIN"/>
    <property type="match status" value="1"/>
</dbReference>
<dbReference type="AlphaFoldDB" id="A0A8J5VXF3"/>
<dbReference type="InterPro" id="IPR006598">
    <property type="entry name" value="CAP10"/>
</dbReference>